<evidence type="ECO:0000313" key="9">
    <source>
        <dbReference type="EMBL" id="SFV38717.1"/>
    </source>
</evidence>
<keyword evidence="3" id="KW-1003">Cell membrane</keyword>
<feature type="transmembrane region" description="Helical" evidence="7">
    <location>
        <begin position="108"/>
        <end position="134"/>
    </location>
</feature>
<evidence type="ECO:0000313" key="10">
    <source>
        <dbReference type="Proteomes" id="UP000199074"/>
    </source>
</evidence>
<dbReference type="STRING" id="429728.SAMN05216456_3579"/>
<evidence type="ECO:0000256" key="4">
    <source>
        <dbReference type="ARBA" id="ARBA00022692"/>
    </source>
</evidence>
<dbReference type="Pfam" id="PF00528">
    <property type="entry name" value="BPD_transp_1"/>
    <property type="match status" value="1"/>
</dbReference>
<dbReference type="PROSITE" id="PS50928">
    <property type="entry name" value="ABC_TM1"/>
    <property type="match status" value="1"/>
</dbReference>
<feature type="transmembrane region" description="Helical" evidence="7">
    <location>
        <begin position="140"/>
        <end position="159"/>
    </location>
</feature>
<evidence type="ECO:0000256" key="1">
    <source>
        <dbReference type="ARBA" id="ARBA00004651"/>
    </source>
</evidence>
<dbReference type="GO" id="GO:0005886">
    <property type="term" value="C:plasma membrane"/>
    <property type="evidence" value="ECO:0007669"/>
    <property type="project" value="UniProtKB-SubCell"/>
</dbReference>
<dbReference type="Proteomes" id="UP000199074">
    <property type="component" value="Unassembled WGS sequence"/>
</dbReference>
<name>A0A1I7NVN7_9HYPH</name>
<protein>
    <submittedName>
        <fullName evidence="9">NitT/TauT family transport system permease protein</fullName>
    </submittedName>
</protein>
<feature type="domain" description="ABC transmembrane type-1" evidence="8">
    <location>
        <begin position="74"/>
        <end position="258"/>
    </location>
</feature>
<dbReference type="InterPro" id="IPR035906">
    <property type="entry name" value="MetI-like_sf"/>
</dbReference>
<dbReference type="Gene3D" id="1.10.3720.10">
    <property type="entry name" value="MetI-like"/>
    <property type="match status" value="1"/>
</dbReference>
<dbReference type="CDD" id="cd06261">
    <property type="entry name" value="TM_PBP2"/>
    <property type="match status" value="1"/>
</dbReference>
<feature type="transmembrane region" description="Helical" evidence="7">
    <location>
        <begin position="81"/>
        <end position="101"/>
    </location>
</feature>
<gene>
    <name evidence="9" type="ORF">SAMN05216456_3579</name>
</gene>
<accession>A0A1I7NVN7</accession>
<feature type="transmembrane region" description="Helical" evidence="7">
    <location>
        <begin position="236"/>
        <end position="257"/>
    </location>
</feature>
<feature type="transmembrane region" description="Helical" evidence="7">
    <location>
        <begin position="21"/>
        <end position="39"/>
    </location>
</feature>
<feature type="transmembrane region" description="Helical" evidence="7">
    <location>
        <begin position="192"/>
        <end position="216"/>
    </location>
</feature>
<organism evidence="9 10">
    <name type="scientific">Devosia crocina</name>
    <dbReference type="NCBI Taxonomy" id="429728"/>
    <lineage>
        <taxon>Bacteria</taxon>
        <taxon>Pseudomonadati</taxon>
        <taxon>Pseudomonadota</taxon>
        <taxon>Alphaproteobacteria</taxon>
        <taxon>Hyphomicrobiales</taxon>
        <taxon>Devosiaceae</taxon>
        <taxon>Devosia</taxon>
    </lineage>
</organism>
<evidence type="ECO:0000256" key="5">
    <source>
        <dbReference type="ARBA" id="ARBA00022989"/>
    </source>
</evidence>
<dbReference type="InterPro" id="IPR000515">
    <property type="entry name" value="MetI-like"/>
</dbReference>
<keyword evidence="5 7" id="KW-1133">Transmembrane helix</keyword>
<keyword evidence="6 7" id="KW-0472">Membrane</keyword>
<keyword evidence="2 7" id="KW-0813">Transport</keyword>
<keyword evidence="10" id="KW-1185">Reference proteome</keyword>
<dbReference type="EMBL" id="FPCK01000004">
    <property type="protein sequence ID" value="SFV38717.1"/>
    <property type="molecule type" value="Genomic_DNA"/>
</dbReference>
<dbReference type="PANTHER" id="PTHR30151">
    <property type="entry name" value="ALKANE SULFONATE ABC TRANSPORTER-RELATED, MEMBRANE SUBUNIT"/>
    <property type="match status" value="1"/>
</dbReference>
<dbReference type="SUPFAM" id="SSF161098">
    <property type="entry name" value="MetI-like"/>
    <property type="match status" value="1"/>
</dbReference>
<comment type="subcellular location">
    <subcellularLocation>
        <location evidence="1 7">Cell membrane</location>
        <topology evidence="1 7">Multi-pass membrane protein</topology>
    </subcellularLocation>
</comment>
<proteinExistence type="inferred from homology"/>
<dbReference type="PANTHER" id="PTHR30151:SF20">
    <property type="entry name" value="ABC TRANSPORTER PERMEASE PROTEIN HI_0355-RELATED"/>
    <property type="match status" value="1"/>
</dbReference>
<evidence type="ECO:0000259" key="8">
    <source>
        <dbReference type="PROSITE" id="PS50928"/>
    </source>
</evidence>
<evidence type="ECO:0000256" key="6">
    <source>
        <dbReference type="ARBA" id="ARBA00023136"/>
    </source>
</evidence>
<evidence type="ECO:0000256" key="7">
    <source>
        <dbReference type="RuleBase" id="RU363032"/>
    </source>
</evidence>
<dbReference type="AlphaFoldDB" id="A0A1I7NVN7"/>
<dbReference type="OrthoDB" id="9786495at2"/>
<keyword evidence="4 7" id="KW-0812">Transmembrane</keyword>
<comment type="similarity">
    <text evidence="7">Belongs to the binding-protein-dependent transport system permease family.</text>
</comment>
<evidence type="ECO:0000256" key="2">
    <source>
        <dbReference type="ARBA" id="ARBA00022448"/>
    </source>
</evidence>
<evidence type="ECO:0000256" key="3">
    <source>
        <dbReference type="ARBA" id="ARBA00022475"/>
    </source>
</evidence>
<dbReference type="RefSeq" id="WP_092426995.1">
    <property type="nucleotide sequence ID" value="NZ_FPCK01000004.1"/>
</dbReference>
<dbReference type="GO" id="GO:0055085">
    <property type="term" value="P:transmembrane transport"/>
    <property type="evidence" value="ECO:0007669"/>
    <property type="project" value="InterPro"/>
</dbReference>
<sequence length="273" mass="29867">MAAITDVETEPRVRRPSPLRFLGRVSPAFWTLIILLILWELSVHITQVPIYILPPPTAIVKEMIAYWPRLMYNGGITLSEVLIGFLFSILVGVPLAILITYSRVAERAIYPIIVASQTIPKVAIAPLLMAWFGYGLTPKIVIVVLLSFFPIVINSVVGLKASSAEMLYLAQSMGASGWQTFWKFRLPQALPYIFAGLKLATVLSVIGAVVAEFIGADQGLGYVITVSGSSFNITRQFAAIIVISAIGMLFFAAIEALERFVVPWKANPIVASE</sequence>
<reference evidence="9 10" key="1">
    <citation type="submission" date="2016-10" db="EMBL/GenBank/DDBJ databases">
        <authorList>
            <person name="de Groot N.N."/>
        </authorList>
    </citation>
    <scope>NUCLEOTIDE SEQUENCE [LARGE SCALE GENOMIC DNA]</scope>
    <source>
        <strain evidence="9 10">IPL20</strain>
    </source>
</reference>